<reference evidence="2 3" key="1">
    <citation type="submission" date="2013-07" db="EMBL/GenBank/DDBJ databases">
        <authorList>
            <person name="Weinstock G."/>
            <person name="Sodergren E."/>
            <person name="Wylie T."/>
            <person name="Fulton L."/>
            <person name="Fulton R."/>
            <person name="Fronick C."/>
            <person name="O'Laughlin M."/>
            <person name="Godfrey J."/>
            <person name="Miner T."/>
            <person name="Herter B."/>
            <person name="Appelbaum E."/>
            <person name="Cordes M."/>
            <person name="Lek S."/>
            <person name="Wollam A."/>
            <person name="Pepin K.H."/>
            <person name="Palsikar V.B."/>
            <person name="Mitreva M."/>
            <person name="Wilson R.K."/>
        </authorList>
    </citation>
    <scope>NUCLEOTIDE SEQUENCE [LARGE SCALE GENOMIC DNA]</scope>
    <source>
        <strain evidence="2 3">ATCC 27760</strain>
    </source>
</reference>
<dbReference type="EMBL" id="AWVF01000093">
    <property type="protein sequence ID" value="ERJ96876.1"/>
    <property type="molecule type" value="Genomic_DNA"/>
</dbReference>
<accession>U2KEC1</accession>
<proteinExistence type="predicted"/>
<comment type="caution">
    <text evidence="2">The sequence shown here is derived from an EMBL/GenBank/DDBJ whole genome shotgun (WGS) entry which is preliminary data.</text>
</comment>
<organism evidence="2 3">
    <name type="scientific">Ruminococcus callidus ATCC 27760</name>
    <dbReference type="NCBI Taxonomy" id="411473"/>
    <lineage>
        <taxon>Bacteria</taxon>
        <taxon>Bacillati</taxon>
        <taxon>Bacillota</taxon>
        <taxon>Clostridia</taxon>
        <taxon>Eubacteriales</taxon>
        <taxon>Oscillospiraceae</taxon>
        <taxon>Ruminococcus</taxon>
    </lineage>
</organism>
<dbReference type="InterPro" id="IPR036188">
    <property type="entry name" value="FAD/NAD-bd_sf"/>
</dbReference>
<dbReference type="InterPro" id="IPR049516">
    <property type="entry name" value="FAD-depend_C"/>
</dbReference>
<protein>
    <submittedName>
        <fullName evidence="2">Pyridine nucleotide-disulfide oxidoreductase</fullName>
    </submittedName>
</protein>
<dbReference type="Gene3D" id="3.50.50.60">
    <property type="entry name" value="FAD/NAD(P)-binding domain"/>
    <property type="match status" value="2"/>
</dbReference>
<dbReference type="OrthoDB" id="9772594at2"/>
<dbReference type="PIRSF" id="PIRSF038984">
    <property type="entry name" value="FAD_binding_protein"/>
    <property type="match status" value="1"/>
</dbReference>
<dbReference type="STRING" id="411473.RUMCAL_00803"/>
<dbReference type="InterPro" id="IPR028348">
    <property type="entry name" value="FAD-binding_protein"/>
</dbReference>
<dbReference type="Pfam" id="PF21688">
    <property type="entry name" value="FAD-depend_C"/>
    <property type="match status" value="1"/>
</dbReference>
<dbReference type="PANTHER" id="PTHR42842:SF3">
    <property type="entry name" value="FAD_NAD(P)-BINDING OXIDOREDUCTASE FAMILY PROTEIN"/>
    <property type="match status" value="1"/>
</dbReference>
<dbReference type="AlphaFoldDB" id="U2KEC1"/>
<dbReference type="eggNOG" id="COG2509">
    <property type="taxonomic scope" value="Bacteria"/>
</dbReference>
<evidence type="ECO:0000313" key="2">
    <source>
        <dbReference type="EMBL" id="ERJ96876.1"/>
    </source>
</evidence>
<dbReference type="Proteomes" id="UP000016662">
    <property type="component" value="Unassembled WGS sequence"/>
</dbReference>
<sequence>MIKLTNLSMPLQFTEDILRQKIAQRLHISAQEIQSVLYLKRSVDARKKPKITVILTVAVAVSNEEKILRRAVKDADIQSYVPYYYRIPKCTVPVSQSNRPVIVGFGPAGMFAALILAKAGLRPIVLERGKCVEQRQEDVTNFRKTGMLCTDSNVQFGEGGAGTFSDGKLTTGIKDPRIRFVLQSFVECGAPEEILYLAKPHIGTDKLVHVVREMRKTIQRYGGEILFQAHMEKLVQKNGKLTAVQYQKDGKTTEILTSHCILAVGHSARDVFEMLYNANISMTQKNFAVGMRIEHSQDWLNHAMYGREASPPELPVADYKLAVHLPNKHSLYTFCMCPGGEVVAASSEQHRLVVNGMSNYARNGRNANSALLVGVSAAELQDSHPLAGMRFQQKLEEAAFQAGGGNYYAPVCCVGDFLQKHAATGCGKIEPTYQPGVNWISPDEYLPAFVAETLRLGIPAMNRKIHGFAETDAVLTGVESRSSSPVRIVRNENCESVSLAGLYPCGEGAGYAGGITSAAVDGIRCAEQVLQAYLQ</sequence>
<dbReference type="HOGENOM" id="CLU_028644_3_0_9"/>
<dbReference type="PANTHER" id="PTHR42842">
    <property type="entry name" value="FAD/NAD(P)-BINDING OXIDOREDUCTASE"/>
    <property type="match status" value="1"/>
</dbReference>
<evidence type="ECO:0000259" key="1">
    <source>
        <dbReference type="Pfam" id="PF21688"/>
    </source>
</evidence>
<dbReference type="Gene3D" id="3.30.70.2700">
    <property type="match status" value="1"/>
</dbReference>
<feature type="domain" description="FAD-dependent protein C-terminal" evidence="1">
    <location>
        <begin position="286"/>
        <end position="482"/>
    </location>
</feature>
<keyword evidence="3" id="KW-1185">Reference proteome</keyword>
<name>U2KEC1_9FIRM</name>
<dbReference type="SUPFAM" id="SSF51905">
    <property type="entry name" value="FAD/NAD(P)-binding domain"/>
    <property type="match status" value="1"/>
</dbReference>
<evidence type="ECO:0000313" key="3">
    <source>
        <dbReference type="Proteomes" id="UP000016662"/>
    </source>
</evidence>
<dbReference type="PATRIC" id="fig|411473.3.peg.653"/>
<dbReference type="RefSeq" id="WP_021682265.1">
    <property type="nucleotide sequence ID" value="NZ_KI260408.1"/>
</dbReference>
<gene>
    <name evidence="2" type="ORF">RUMCAL_00803</name>
</gene>